<dbReference type="Proteomes" id="UP000593568">
    <property type="component" value="Unassembled WGS sequence"/>
</dbReference>
<dbReference type="AlphaFoldDB" id="A0A7J9EEN1"/>
<reference evidence="1 2" key="1">
    <citation type="journal article" date="2019" name="Genome Biol. Evol.">
        <title>Insights into the evolution of the New World diploid cottons (Gossypium, subgenus Houzingenia) based on genome sequencing.</title>
        <authorList>
            <person name="Grover C.E."/>
            <person name="Arick M.A. 2nd"/>
            <person name="Thrash A."/>
            <person name="Conover J.L."/>
            <person name="Sanders W.S."/>
            <person name="Peterson D.G."/>
            <person name="Frelichowski J.E."/>
            <person name="Scheffler J.A."/>
            <person name="Scheffler B.E."/>
            <person name="Wendel J.F."/>
        </authorList>
    </citation>
    <scope>NUCLEOTIDE SEQUENCE [LARGE SCALE GENOMIC DNA]</scope>
    <source>
        <strain evidence="1">8</strain>
        <tissue evidence="1">Leaf</tissue>
    </source>
</reference>
<gene>
    <name evidence="1" type="ORF">Gotri_019485</name>
</gene>
<feature type="non-terminal residue" evidence="1">
    <location>
        <position position="67"/>
    </location>
</feature>
<dbReference type="EMBL" id="JABEZW010000007">
    <property type="protein sequence ID" value="MBA0770945.1"/>
    <property type="molecule type" value="Genomic_DNA"/>
</dbReference>
<keyword evidence="2" id="KW-1185">Reference proteome</keyword>
<accession>A0A7J9EEN1</accession>
<proteinExistence type="predicted"/>
<organism evidence="1 2">
    <name type="scientific">Gossypium trilobum</name>
    <dbReference type="NCBI Taxonomy" id="34281"/>
    <lineage>
        <taxon>Eukaryota</taxon>
        <taxon>Viridiplantae</taxon>
        <taxon>Streptophyta</taxon>
        <taxon>Embryophyta</taxon>
        <taxon>Tracheophyta</taxon>
        <taxon>Spermatophyta</taxon>
        <taxon>Magnoliopsida</taxon>
        <taxon>eudicotyledons</taxon>
        <taxon>Gunneridae</taxon>
        <taxon>Pentapetalae</taxon>
        <taxon>rosids</taxon>
        <taxon>malvids</taxon>
        <taxon>Malvales</taxon>
        <taxon>Malvaceae</taxon>
        <taxon>Malvoideae</taxon>
        <taxon>Gossypium</taxon>
    </lineage>
</organism>
<comment type="caution">
    <text evidence="1">The sequence shown here is derived from an EMBL/GenBank/DDBJ whole genome shotgun (WGS) entry which is preliminary data.</text>
</comment>
<name>A0A7J9EEN1_9ROSI</name>
<sequence>MNFFINVETLTGSLYSGYEELLGMPLYLYRDSIGQGILYLQRKGWLNVSLHTKVIITKRRFVKYRTL</sequence>
<evidence type="ECO:0000313" key="2">
    <source>
        <dbReference type="Proteomes" id="UP000593568"/>
    </source>
</evidence>
<protein>
    <submittedName>
        <fullName evidence="1">Uncharacterized protein</fullName>
    </submittedName>
</protein>
<evidence type="ECO:0000313" key="1">
    <source>
        <dbReference type="EMBL" id="MBA0770945.1"/>
    </source>
</evidence>